<keyword evidence="4 7" id="KW-0808">Transferase</keyword>
<dbReference type="CDD" id="cd07984">
    <property type="entry name" value="LPLAT_LABLAT-like"/>
    <property type="match status" value="1"/>
</dbReference>
<dbReference type="RefSeq" id="WP_119630126.1">
    <property type="nucleotide sequence ID" value="NZ_AP017928.1"/>
</dbReference>
<evidence type="ECO:0000313" key="7">
    <source>
        <dbReference type="EMBL" id="BBA34787.1"/>
    </source>
</evidence>
<dbReference type="KEGG" id="mmai:sS8_2842"/>
<keyword evidence="8" id="KW-1185">Reference proteome</keyword>
<dbReference type="PANTHER" id="PTHR30606:SF9">
    <property type="entry name" value="LIPID A BIOSYNTHESIS LAUROYLTRANSFERASE"/>
    <property type="match status" value="1"/>
</dbReference>
<dbReference type="AlphaFoldDB" id="A0A250KT45"/>
<evidence type="ECO:0000256" key="1">
    <source>
        <dbReference type="ARBA" id="ARBA00004533"/>
    </source>
</evidence>
<accession>A0A250KT45</accession>
<dbReference type="InterPro" id="IPR014548">
    <property type="entry name" value="Ac_Trasf"/>
</dbReference>
<dbReference type="PANTHER" id="PTHR30606">
    <property type="entry name" value="LIPID A BIOSYNTHESIS LAUROYL ACYLTRANSFERASE"/>
    <property type="match status" value="1"/>
</dbReference>
<dbReference type="Proteomes" id="UP000266313">
    <property type="component" value="Chromosome"/>
</dbReference>
<reference evidence="7 8" key="1">
    <citation type="submission" date="2016-12" db="EMBL/GenBank/DDBJ databases">
        <title>Genome sequencing of Methylocaldum marinum.</title>
        <authorList>
            <person name="Takeuchi M."/>
            <person name="Kamagata Y."/>
            <person name="Hiraoka S."/>
            <person name="Oshima K."/>
            <person name="Hattori M."/>
            <person name="Iwasaki W."/>
        </authorList>
    </citation>
    <scope>NUCLEOTIDE SEQUENCE [LARGE SCALE GENOMIC DNA]</scope>
    <source>
        <strain evidence="7 8">S8</strain>
    </source>
</reference>
<evidence type="ECO:0000256" key="3">
    <source>
        <dbReference type="ARBA" id="ARBA00022519"/>
    </source>
</evidence>
<evidence type="ECO:0000256" key="2">
    <source>
        <dbReference type="ARBA" id="ARBA00022475"/>
    </source>
</evidence>
<proteinExistence type="predicted"/>
<dbReference type="GO" id="GO:0009247">
    <property type="term" value="P:glycolipid biosynthetic process"/>
    <property type="evidence" value="ECO:0007669"/>
    <property type="project" value="UniProtKB-ARBA"/>
</dbReference>
<evidence type="ECO:0000256" key="6">
    <source>
        <dbReference type="ARBA" id="ARBA00023315"/>
    </source>
</evidence>
<keyword evidence="6 7" id="KW-0012">Acyltransferase</keyword>
<dbReference type="GO" id="GO:0005886">
    <property type="term" value="C:plasma membrane"/>
    <property type="evidence" value="ECO:0007669"/>
    <property type="project" value="UniProtKB-SubCell"/>
</dbReference>
<dbReference type="OrthoDB" id="9808633at2"/>
<keyword evidence="3" id="KW-0997">Cell inner membrane</keyword>
<dbReference type="InterPro" id="IPR004960">
    <property type="entry name" value="LipA_acyltrans"/>
</dbReference>
<evidence type="ECO:0000256" key="5">
    <source>
        <dbReference type="ARBA" id="ARBA00023136"/>
    </source>
</evidence>
<dbReference type="Pfam" id="PF03279">
    <property type="entry name" value="Lip_A_acyltrans"/>
    <property type="match status" value="1"/>
</dbReference>
<name>A0A250KT45_9GAMM</name>
<comment type="subcellular location">
    <subcellularLocation>
        <location evidence="1">Cell inner membrane</location>
    </subcellularLocation>
</comment>
<sequence>MSRSWITQRERSTGFWLRTIVWIALRLGRPIARALLYPITAYFFIFADRSRRASAAYLRRILGRAPSPRELFRHYHTFAEALLDRVFVFAERDEFFRIRIHGFDLLERLIADKRGFLLVGAHVGSFEILRGLGLRHKGLSVKALVYGENSPKINAIFRTLNPALFKDIVPVGTPNALLGLDEHISLGGVVALLGDRSVHGEKRVLCRFLGEQAWFPAAPVLLANLFKVPIVLFFCLHKGDARYEVHFELLAERVECPRKDRDEIIRKHMQAYADRLEHYCRRAPYNWFNFYDFWDKSG</sequence>
<gene>
    <name evidence="7" type="ORF">sS8_2842</name>
</gene>
<dbReference type="GO" id="GO:0016746">
    <property type="term" value="F:acyltransferase activity"/>
    <property type="evidence" value="ECO:0007669"/>
    <property type="project" value="UniProtKB-KW"/>
</dbReference>
<protein>
    <submittedName>
        <fullName evidence="7">Lipid A biosynthesis acyltransferase</fullName>
    </submittedName>
</protein>
<dbReference type="EMBL" id="AP017928">
    <property type="protein sequence ID" value="BBA34787.1"/>
    <property type="molecule type" value="Genomic_DNA"/>
</dbReference>
<dbReference type="PIRSF" id="PIRSF028561">
    <property type="entry name" value="Ac_Trasf"/>
    <property type="match status" value="1"/>
</dbReference>
<evidence type="ECO:0000256" key="4">
    <source>
        <dbReference type="ARBA" id="ARBA00022679"/>
    </source>
</evidence>
<organism evidence="7 8">
    <name type="scientific">Methylocaldum marinum</name>
    <dbReference type="NCBI Taxonomy" id="1432792"/>
    <lineage>
        <taxon>Bacteria</taxon>
        <taxon>Pseudomonadati</taxon>
        <taxon>Pseudomonadota</taxon>
        <taxon>Gammaproteobacteria</taxon>
        <taxon>Methylococcales</taxon>
        <taxon>Methylococcaceae</taxon>
        <taxon>Methylocaldum</taxon>
    </lineage>
</organism>
<keyword evidence="2" id="KW-1003">Cell membrane</keyword>
<keyword evidence="5" id="KW-0472">Membrane</keyword>
<evidence type="ECO:0000313" key="8">
    <source>
        <dbReference type="Proteomes" id="UP000266313"/>
    </source>
</evidence>